<dbReference type="InterPro" id="IPR005493">
    <property type="entry name" value="RraA/RraA-like"/>
</dbReference>
<sequence>MNPISLPQKKIKTSLLIGALSCLFLMPKIEAQAQNVGASPEYIKALTADWQGERFADGRPKVSDSILERLKKISIEEAWGVLRNKGYQNQYEGEWQIMLPDEAMTGRVVTAQYMPLRPDLEKQVKDQGVEKEGRSPKGGTNSWPIDILSNGDVYVADGYGKIVDGTLIGDNLGNAIYAKSQRGVIFNGSVRDQEGLSEIEGFNAWMKGQDPSYIQQMMLTSINSPIRVGRATVLPGDVVLAKKYGVIFIPAYLVEELVLTSEVTGLRDEFGHQRLREGKYLAGQIDSQWTEEIKKDFLDWLNNYPGKLPMTKEELDNYLKERNY</sequence>
<dbReference type="OrthoDB" id="108647at2"/>
<evidence type="ECO:0000256" key="3">
    <source>
        <dbReference type="SAM" id="SignalP"/>
    </source>
</evidence>
<feature type="signal peptide" evidence="3">
    <location>
        <begin position="1"/>
        <end position="33"/>
    </location>
</feature>
<dbReference type="Pfam" id="PF03737">
    <property type="entry name" value="RraA-like"/>
    <property type="match status" value="1"/>
</dbReference>
<feature type="binding site" evidence="1">
    <location>
        <position position="191"/>
    </location>
    <ligand>
        <name>substrate</name>
    </ligand>
</feature>
<keyword evidence="5" id="KW-1185">Reference proteome</keyword>
<dbReference type="RefSeq" id="WP_091697877.1">
    <property type="nucleotide sequence ID" value="NZ_FPBF01000009.1"/>
</dbReference>
<evidence type="ECO:0000313" key="5">
    <source>
        <dbReference type="Proteomes" id="UP000199673"/>
    </source>
</evidence>
<evidence type="ECO:0000313" key="4">
    <source>
        <dbReference type="EMBL" id="SFU18044.1"/>
    </source>
</evidence>
<feature type="binding site" evidence="1">
    <location>
        <position position="192"/>
    </location>
    <ligand>
        <name>Mg(2+)</name>
        <dbReference type="ChEBI" id="CHEBI:18420"/>
    </ligand>
</feature>
<dbReference type="STRING" id="305507.SAMN04489724_4749"/>
<dbReference type="InterPro" id="IPR036704">
    <property type="entry name" value="RraA/RraA-like_sf"/>
</dbReference>
<dbReference type="Proteomes" id="UP000199673">
    <property type="component" value="Unassembled WGS sequence"/>
</dbReference>
<comment type="cofactor">
    <cofactor evidence="1">
        <name>Mg(2+)</name>
        <dbReference type="ChEBI" id="CHEBI:18420"/>
    </cofactor>
</comment>
<keyword evidence="3" id="KW-0732">Signal</keyword>
<dbReference type="AlphaFoldDB" id="A0A1I7E2B5"/>
<protein>
    <submittedName>
        <fullName evidence="4">Regulator of RNase E activity RraA</fullName>
    </submittedName>
</protein>
<dbReference type="GO" id="GO:0046872">
    <property type="term" value="F:metal ion binding"/>
    <property type="evidence" value="ECO:0007669"/>
    <property type="project" value="UniProtKB-KW"/>
</dbReference>
<organism evidence="4 5">
    <name type="scientific">Algoriphagus locisalis</name>
    <dbReference type="NCBI Taxonomy" id="305507"/>
    <lineage>
        <taxon>Bacteria</taxon>
        <taxon>Pseudomonadati</taxon>
        <taxon>Bacteroidota</taxon>
        <taxon>Cytophagia</taxon>
        <taxon>Cytophagales</taxon>
        <taxon>Cyclobacteriaceae</taxon>
        <taxon>Algoriphagus</taxon>
    </lineage>
</organism>
<evidence type="ECO:0000256" key="2">
    <source>
        <dbReference type="SAM" id="MobiDB-lite"/>
    </source>
</evidence>
<dbReference type="EMBL" id="FPBF01000009">
    <property type="protein sequence ID" value="SFU18044.1"/>
    <property type="molecule type" value="Genomic_DNA"/>
</dbReference>
<dbReference type="Gene3D" id="3.50.30.40">
    <property type="entry name" value="Ribonuclease E inhibitor RraA/RraA-like"/>
    <property type="match status" value="1"/>
</dbReference>
<feature type="region of interest" description="Disordered" evidence="2">
    <location>
        <begin position="122"/>
        <end position="143"/>
    </location>
</feature>
<proteinExistence type="predicted"/>
<feature type="compositionally biased region" description="Basic and acidic residues" evidence="2">
    <location>
        <begin position="122"/>
        <end position="135"/>
    </location>
</feature>
<accession>A0A1I7E2B5</accession>
<dbReference type="SUPFAM" id="SSF89562">
    <property type="entry name" value="RraA-like"/>
    <property type="match status" value="1"/>
</dbReference>
<feature type="chain" id="PRO_5011613596" evidence="3">
    <location>
        <begin position="34"/>
        <end position="324"/>
    </location>
</feature>
<keyword evidence="1" id="KW-0460">Magnesium</keyword>
<evidence type="ECO:0000256" key="1">
    <source>
        <dbReference type="PIRSR" id="PIRSR605493-1"/>
    </source>
</evidence>
<keyword evidence="1" id="KW-0479">Metal-binding</keyword>
<name>A0A1I7E2B5_9BACT</name>
<gene>
    <name evidence="4" type="ORF">SAMN04489724_4749</name>
</gene>
<reference evidence="5" key="1">
    <citation type="submission" date="2016-10" db="EMBL/GenBank/DDBJ databases">
        <authorList>
            <person name="Varghese N."/>
            <person name="Submissions S."/>
        </authorList>
    </citation>
    <scope>NUCLEOTIDE SEQUENCE [LARGE SCALE GENOMIC DNA]</scope>
    <source>
        <strain evidence="5">DSM 23445</strain>
    </source>
</reference>
<feature type="binding site" evidence="1">
    <location>
        <begin position="169"/>
        <end position="172"/>
    </location>
    <ligand>
        <name>substrate</name>
    </ligand>
</feature>